<name>A0A100IRS2_ASPNG</name>
<dbReference type="VEuPathDB" id="FungiDB:ASPNIDRAFT2_1226000"/>
<dbReference type="PANTHER" id="PTHR42978">
    <property type="entry name" value="QUORUM-QUENCHING LACTONASE YTNP-RELATED-RELATED"/>
    <property type="match status" value="1"/>
</dbReference>
<evidence type="ECO:0000256" key="2">
    <source>
        <dbReference type="ARBA" id="ARBA00022723"/>
    </source>
</evidence>
<dbReference type="SUPFAM" id="SSF56281">
    <property type="entry name" value="Metallo-hydrolase/oxidoreductase"/>
    <property type="match status" value="1"/>
</dbReference>
<evidence type="ECO:0000256" key="3">
    <source>
        <dbReference type="ARBA" id="ARBA00022801"/>
    </source>
</evidence>
<dbReference type="GO" id="GO:0016787">
    <property type="term" value="F:hydrolase activity"/>
    <property type="evidence" value="ECO:0007669"/>
    <property type="project" value="UniProtKB-KW"/>
</dbReference>
<evidence type="ECO:0000256" key="1">
    <source>
        <dbReference type="ARBA" id="ARBA00007749"/>
    </source>
</evidence>
<organism evidence="5 6">
    <name type="scientific">Aspergillus niger</name>
    <dbReference type="NCBI Taxonomy" id="5061"/>
    <lineage>
        <taxon>Eukaryota</taxon>
        <taxon>Fungi</taxon>
        <taxon>Dikarya</taxon>
        <taxon>Ascomycota</taxon>
        <taxon>Pezizomycotina</taxon>
        <taxon>Eurotiomycetes</taxon>
        <taxon>Eurotiomycetidae</taxon>
        <taxon>Eurotiales</taxon>
        <taxon>Aspergillaceae</taxon>
        <taxon>Aspergillus</taxon>
        <taxon>Aspergillus subgen. Circumdati</taxon>
    </lineage>
</organism>
<keyword evidence="3" id="KW-0378">Hydrolase</keyword>
<keyword evidence="2" id="KW-0479">Metal-binding</keyword>
<dbReference type="Gene3D" id="3.60.15.10">
    <property type="entry name" value="Ribonuclease Z/Hydroxyacylglutathione hydrolase-like"/>
    <property type="match status" value="1"/>
</dbReference>
<evidence type="ECO:0000313" key="5">
    <source>
        <dbReference type="EMBL" id="GAQ46169.1"/>
    </source>
</evidence>
<evidence type="ECO:0000256" key="4">
    <source>
        <dbReference type="ARBA" id="ARBA00022833"/>
    </source>
</evidence>
<dbReference type="InterPro" id="IPR051013">
    <property type="entry name" value="MBL_superfamily_lactonases"/>
</dbReference>
<evidence type="ECO:0000313" key="6">
    <source>
        <dbReference type="Proteomes" id="UP000068243"/>
    </source>
</evidence>
<dbReference type="GO" id="GO:0046872">
    <property type="term" value="F:metal ion binding"/>
    <property type="evidence" value="ECO:0007669"/>
    <property type="project" value="UniProtKB-KW"/>
</dbReference>
<proteinExistence type="inferred from homology"/>
<dbReference type="EMBL" id="BCMY01000020">
    <property type="protein sequence ID" value="GAQ46169.1"/>
    <property type="molecule type" value="Genomic_DNA"/>
</dbReference>
<dbReference type="VEuPathDB" id="FungiDB:An18g02760"/>
<dbReference type="VEuPathDB" id="FungiDB:ATCC64974_109640"/>
<dbReference type="VEuPathDB" id="FungiDB:ATCC64974_26770"/>
<dbReference type="OrthoDB" id="10250730at2759"/>
<dbReference type="PANTHER" id="PTHR42978:SF5">
    <property type="entry name" value="METALLO-BETA-LACTAMASE DOMAIN-CONTAINING PROTEIN"/>
    <property type="match status" value="1"/>
</dbReference>
<dbReference type="VEuPathDB" id="FungiDB:An15g07830"/>
<dbReference type="CDD" id="cd07730">
    <property type="entry name" value="metallo-hydrolase-like_MBL-fold"/>
    <property type="match status" value="1"/>
</dbReference>
<dbReference type="InterPro" id="IPR036866">
    <property type="entry name" value="RibonucZ/Hydroxyglut_hydro"/>
</dbReference>
<dbReference type="AlphaFoldDB" id="A0A100IRS2"/>
<accession>A0A100IRS2</accession>
<dbReference type="VEuPathDB" id="FungiDB:M747DRAFT_252824"/>
<gene>
    <name evidence="5" type="ORF">ABL_08830</name>
</gene>
<dbReference type="VEuPathDB" id="FungiDB:ASPNIDRAFT2_1134333"/>
<keyword evidence="4" id="KW-0862">Zinc</keyword>
<sequence>MLMVIEQKVLHQIQSAKALVDIEQDVADQLRNANVPLESINAIIWSHHHMDHTGDPSLFPPSTDLIVGPGFKRNKRTFPGYPTNADALVTDDAFSGRSLVVLDFWNAMTIGGFLAIDFFQDGSLYLLKSTGHTHNHISALARTSKDRFIFLGGDIAHHPGEYRPTKHLPLPTEIRPSPLGEDISSPSVCPGSIFEAVSSANIRGLDAKVTPFYQLNAAMNEDLKDAEIALEKLLRFDGSSKVMVIISHDASLLDVLPFFPRSINEWDVKGYKAEGTWRFLRDFARAAVLLQNYTNTTADPEYYQLLSSVLASARNTIFPSQCTFDMAGLDDSITSVAFSETIRLRASEQFERDFKAGAAGELFVSHLTYTLTTKNIYRSQQVFELLSRLDPPLPAFTRDNWQIVIRKFVTVVSEYSDMTAWHGRETADITYDDQDGVLTSLFIDKGYLRDDVWRGKTPRFYIEVKSSTADNLTPFFMSKHQY</sequence>
<dbReference type="VEuPathDB" id="FungiDB:M747DRAFT_368850"/>
<comment type="caution">
    <text evidence="5">The sequence shown here is derived from an EMBL/GenBank/DDBJ whole genome shotgun (WGS) entry which is preliminary data.</text>
</comment>
<reference evidence="6" key="1">
    <citation type="journal article" date="2016" name="Genome Announc.">
        <title>Draft genome sequence of Aspergillus niger strain An76.</title>
        <authorList>
            <person name="Gong W."/>
            <person name="Cheng Z."/>
            <person name="Zhang H."/>
            <person name="Liu L."/>
            <person name="Gao P."/>
            <person name="Wang L."/>
        </authorList>
    </citation>
    <scope>NUCLEOTIDE SEQUENCE [LARGE SCALE GENOMIC DNA]</scope>
    <source>
        <strain evidence="6">An76</strain>
    </source>
</reference>
<dbReference type="Proteomes" id="UP000068243">
    <property type="component" value="Unassembled WGS sequence"/>
</dbReference>
<comment type="similarity">
    <text evidence="1">Belongs to the metallo-beta-lactamase superfamily.</text>
</comment>
<protein>
    <submittedName>
        <fullName evidence="5">Metallo-beta-lactamase superfamily protein</fullName>
    </submittedName>
</protein>